<evidence type="ECO:0000256" key="1">
    <source>
        <dbReference type="ARBA" id="ARBA00004651"/>
    </source>
</evidence>
<keyword evidence="4" id="KW-0812">Transmembrane</keyword>
<dbReference type="EMBL" id="BOPG01000048">
    <property type="protein sequence ID" value="GIJ59703.1"/>
    <property type="molecule type" value="Genomic_DNA"/>
</dbReference>
<proteinExistence type="inferred from homology"/>
<protein>
    <recommendedName>
        <fullName evidence="9">DoxX protein</fullName>
    </recommendedName>
</protein>
<keyword evidence="8" id="KW-1185">Reference proteome</keyword>
<comment type="similarity">
    <text evidence="2">Belongs to the DoxX family.</text>
</comment>
<evidence type="ECO:0000256" key="4">
    <source>
        <dbReference type="ARBA" id="ARBA00022692"/>
    </source>
</evidence>
<evidence type="ECO:0000313" key="7">
    <source>
        <dbReference type="EMBL" id="GIJ59703.1"/>
    </source>
</evidence>
<keyword evidence="3" id="KW-1003">Cell membrane</keyword>
<dbReference type="PANTHER" id="PTHR33452">
    <property type="entry name" value="OXIDOREDUCTASE CATD-RELATED"/>
    <property type="match status" value="1"/>
</dbReference>
<keyword evidence="5" id="KW-1133">Transmembrane helix</keyword>
<sequence>MTPIRTAARTLLGALFVGSGYLVLKHPERHVADAKPVTDYLEPALEAANLPTDTETLVKATGIAQVAGGLLLATGHFTRPAAAVLAATVVPSTIATHPFWAESDPQRKAEQRAQFAKNLGLLGGLLYAMVDRGGRPSLAYQTRYAAREAGRRGRYAARDARRAAKVAGATAGLTGVAAAKRAGHVVGRAGDAITDTVGNAAWRASTAASQAGKSVRRSARTARREARLATRALQAGRRLPF</sequence>
<comment type="caution">
    <text evidence="7">The sequence shown here is derived from an EMBL/GenBank/DDBJ whole genome shotgun (WGS) entry which is preliminary data.</text>
</comment>
<dbReference type="AlphaFoldDB" id="A0A8J3ZB94"/>
<reference evidence="7" key="1">
    <citation type="submission" date="2021-01" db="EMBL/GenBank/DDBJ databases">
        <title>Whole genome shotgun sequence of Virgisporangium aurantiacum NBRC 16421.</title>
        <authorList>
            <person name="Komaki H."/>
            <person name="Tamura T."/>
        </authorList>
    </citation>
    <scope>NUCLEOTIDE SEQUENCE</scope>
    <source>
        <strain evidence="7">NBRC 16421</strain>
    </source>
</reference>
<accession>A0A8J3ZB94</accession>
<dbReference type="InterPro" id="IPR032808">
    <property type="entry name" value="DoxX"/>
</dbReference>
<gene>
    <name evidence="7" type="ORF">Vau01_072190</name>
</gene>
<keyword evidence="6" id="KW-0472">Membrane</keyword>
<evidence type="ECO:0000313" key="8">
    <source>
        <dbReference type="Proteomes" id="UP000612585"/>
    </source>
</evidence>
<dbReference type="PANTHER" id="PTHR33452:SF1">
    <property type="entry name" value="INNER MEMBRANE PROTEIN YPHA-RELATED"/>
    <property type="match status" value="1"/>
</dbReference>
<evidence type="ECO:0000256" key="3">
    <source>
        <dbReference type="ARBA" id="ARBA00022475"/>
    </source>
</evidence>
<evidence type="ECO:0000256" key="6">
    <source>
        <dbReference type="ARBA" id="ARBA00023136"/>
    </source>
</evidence>
<comment type="subcellular location">
    <subcellularLocation>
        <location evidence="1">Cell membrane</location>
        <topology evidence="1">Multi-pass membrane protein</topology>
    </subcellularLocation>
</comment>
<dbReference type="GO" id="GO:0005886">
    <property type="term" value="C:plasma membrane"/>
    <property type="evidence" value="ECO:0007669"/>
    <property type="project" value="UniProtKB-SubCell"/>
</dbReference>
<dbReference type="InterPro" id="IPR051907">
    <property type="entry name" value="DoxX-like_oxidoreductase"/>
</dbReference>
<evidence type="ECO:0008006" key="9">
    <source>
        <dbReference type="Google" id="ProtNLM"/>
    </source>
</evidence>
<dbReference type="RefSeq" id="WP_204002585.1">
    <property type="nucleotide sequence ID" value="NZ_BOPG01000048.1"/>
</dbReference>
<dbReference type="Pfam" id="PF07681">
    <property type="entry name" value="DoxX"/>
    <property type="match status" value="1"/>
</dbReference>
<evidence type="ECO:0000256" key="5">
    <source>
        <dbReference type="ARBA" id="ARBA00022989"/>
    </source>
</evidence>
<name>A0A8J3ZB94_9ACTN</name>
<organism evidence="7 8">
    <name type="scientific">Virgisporangium aurantiacum</name>
    <dbReference type="NCBI Taxonomy" id="175570"/>
    <lineage>
        <taxon>Bacteria</taxon>
        <taxon>Bacillati</taxon>
        <taxon>Actinomycetota</taxon>
        <taxon>Actinomycetes</taxon>
        <taxon>Micromonosporales</taxon>
        <taxon>Micromonosporaceae</taxon>
        <taxon>Virgisporangium</taxon>
    </lineage>
</organism>
<dbReference type="Proteomes" id="UP000612585">
    <property type="component" value="Unassembled WGS sequence"/>
</dbReference>
<evidence type="ECO:0000256" key="2">
    <source>
        <dbReference type="ARBA" id="ARBA00006679"/>
    </source>
</evidence>